<feature type="transmembrane region" description="Helical" evidence="1">
    <location>
        <begin position="146"/>
        <end position="166"/>
    </location>
</feature>
<keyword evidence="1" id="KW-0812">Transmembrane</keyword>
<dbReference type="RefSeq" id="WP_212392458.1">
    <property type="nucleotide sequence ID" value="NZ_JAFCJH010000005.1"/>
</dbReference>
<feature type="transmembrane region" description="Helical" evidence="1">
    <location>
        <begin position="38"/>
        <end position="57"/>
    </location>
</feature>
<accession>A0ABS5FEP3</accession>
<name>A0ABS5FEP3_9BRAD</name>
<gene>
    <name evidence="2" type="ORF">JQ615_07605</name>
</gene>
<evidence type="ECO:0000313" key="3">
    <source>
        <dbReference type="Proteomes" id="UP001315278"/>
    </source>
</evidence>
<evidence type="ECO:0000256" key="1">
    <source>
        <dbReference type="SAM" id="Phobius"/>
    </source>
</evidence>
<evidence type="ECO:0000313" key="2">
    <source>
        <dbReference type="EMBL" id="MBR0795248.1"/>
    </source>
</evidence>
<dbReference type="EMBL" id="JAFCJH010000005">
    <property type="protein sequence ID" value="MBR0795248.1"/>
    <property type="molecule type" value="Genomic_DNA"/>
</dbReference>
<feature type="transmembrane region" description="Helical" evidence="1">
    <location>
        <begin position="186"/>
        <end position="210"/>
    </location>
</feature>
<protein>
    <submittedName>
        <fullName evidence="2">Uncharacterized protein</fullName>
    </submittedName>
</protein>
<organism evidence="2 3">
    <name type="scientific">Bradyrhizobium jicamae</name>
    <dbReference type="NCBI Taxonomy" id="280332"/>
    <lineage>
        <taxon>Bacteria</taxon>
        <taxon>Pseudomonadati</taxon>
        <taxon>Pseudomonadota</taxon>
        <taxon>Alphaproteobacteria</taxon>
        <taxon>Hyphomicrobiales</taxon>
        <taxon>Nitrobacteraceae</taxon>
        <taxon>Bradyrhizobium</taxon>
    </lineage>
</organism>
<keyword evidence="3" id="KW-1185">Reference proteome</keyword>
<proteinExistence type="predicted"/>
<comment type="caution">
    <text evidence="2">The sequence shown here is derived from an EMBL/GenBank/DDBJ whole genome shotgun (WGS) entry which is preliminary data.</text>
</comment>
<reference evidence="3" key="1">
    <citation type="journal article" date="2021" name="ISME J.">
        <title>Evolutionary origin and ecological implication of a unique nif island in free-living Bradyrhizobium lineages.</title>
        <authorList>
            <person name="Tao J."/>
        </authorList>
    </citation>
    <scope>NUCLEOTIDE SEQUENCE [LARGE SCALE GENOMIC DNA]</scope>
    <source>
        <strain evidence="3">SZCCT0434</strain>
    </source>
</reference>
<sequence length="218" mass="23723">MRFDPTHAVIVLISAMIAWLSPFDIAFAAVTFGSPVLRVILMAAVALSGVHLARSASLRLDGHTARSPALIGVMAAMVVAAYVVLIDAFLFRHLLAPEVVEFLRSPVAQRLLHFMLRAFNENVIYRSFVFSLLLCLVRTKSTLGTVVLMVVAQPINIGVNVVLPSGDASVGMLAYDALRYVVPGVLWAWLFWRFGFVVAEVASVGCHVFLQPAYGVLI</sequence>
<keyword evidence="1" id="KW-0472">Membrane</keyword>
<feature type="transmembrane region" description="Helical" evidence="1">
    <location>
        <begin position="69"/>
        <end position="91"/>
    </location>
</feature>
<dbReference type="Proteomes" id="UP001315278">
    <property type="component" value="Unassembled WGS sequence"/>
</dbReference>
<keyword evidence="1" id="KW-1133">Transmembrane helix</keyword>